<dbReference type="Proteomes" id="UP000824782">
    <property type="component" value="Unassembled WGS sequence"/>
</dbReference>
<protein>
    <submittedName>
        <fullName evidence="1">Uncharacterized protein</fullName>
    </submittedName>
</protein>
<proteinExistence type="predicted"/>
<reference evidence="1" key="1">
    <citation type="thesis" date="2020" institute="ProQuest LLC" country="789 East Eisenhower Parkway, Ann Arbor, MI, USA">
        <title>Comparative Genomics and Chromosome Evolution.</title>
        <authorList>
            <person name="Mudd A.B."/>
        </authorList>
    </citation>
    <scope>NUCLEOTIDE SEQUENCE</scope>
    <source>
        <strain evidence="1">237g6f4</strain>
        <tissue evidence="1">Blood</tissue>
    </source>
</reference>
<organism evidence="1 2">
    <name type="scientific">Engystomops pustulosus</name>
    <name type="common">Tungara frog</name>
    <name type="synonym">Physalaemus pustulosus</name>
    <dbReference type="NCBI Taxonomy" id="76066"/>
    <lineage>
        <taxon>Eukaryota</taxon>
        <taxon>Metazoa</taxon>
        <taxon>Chordata</taxon>
        <taxon>Craniata</taxon>
        <taxon>Vertebrata</taxon>
        <taxon>Euteleostomi</taxon>
        <taxon>Amphibia</taxon>
        <taxon>Batrachia</taxon>
        <taxon>Anura</taxon>
        <taxon>Neobatrachia</taxon>
        <taxon>Hyloidea</taxon>
        <taxon>Leptodactylidae</taxon>
        <taxon>Leiuperinae</taxon>
        <taxon>Engystomops</taxon>
    </lineage>
</organism>
<sequence>MKRDTDLLYFCDLERKQTVGLILISRQPSGESYPLGKTPQVWVHMGIGSLLYQQNTMQAAYPTPIHHLLLPCRATARSKDSDTIHITCLPGDQLLPARTLASFTLLAYL</sequence>
<name>A0AAV6YPY6_ENGPU</name>
<dbReference type="EMBL" id="WNYA01026985">
    <property type="protein sequence ID" value="KAG8537775.1"/>
    <property type="molecule type" value="Genomic_DNA"/>
</dbReference>
<evidence type="ECO:0000313" key="2">
    <source>
        <dbReference type="Proteomes" id="UP000824782"/>
    </source>
</evidence>
<dbReference type="AlphaFoldDB" id="A0AAV6YPY6"/>
<keyword evidence="2" id="KW-1185">Reference proteome</keyword>
<gene>
    <name evidence="1" type="ORF">GDO81_023868</name>
</gene>
<comment type="caution">
    <text evidence="1">The sequence shown here is derived from an EMBL/GenBank/DDBJ whole genome shotgun (WGS) entry which is preliminary data.</text>
</comment>
<evidence type="ECO:0000313" key="1">
    <source>
        <dbReference type="EMBL" id="KAG8537775.1"/>
    </source>
</evidence>
<accession>A0AAV6YPY6</accession>